<dbReference type="NCBIfam" id="TIGR00499">
    <property type="entry name" value="lysS_bact"/>
    <property type="match status" value="1"/>
</dbReference>
<dbReference type="FunFam" id="3.30.930.10:FF:000238">
    <property type="entry name" value="Lysine--tRNA ligase"/>
    <property type="match status" value="1"/>
</dbReference>
<dbReference type="InterPro" id="IPR044136">
    <property type="entry name" value="Lys-tRNA-ligase_II_N"/>
</dbReference>
<dbReference type="InterPro" id="IPR012340">
    <property type="entry name" value="NA-bd_OB-fold"/>
</dbReference>
<keyword evidence="4" id="KW-0963">Cytoplasm</keyword>
<comment type="caution">
    <text evidence="13">The sequence shown here is derived from an EMBL/GenBank/DDBJ whole genome shotgun (WGS) entry which is preliminary data.</text>
</comment>
<dbReference type="OMA" id="MQERHVD"/>
<dbReference type="InterPro" id="IPR045864">
    <property type="entry name" value="aa-tRNA-synth_II/BPL/LPL"/>
</dbReference>
<keyword evidence="7" id="KW-0067">ATP-binding</keyword>
<feature type="domain" description="Aminoacyl-transfer RNA synthetases class-II family profile" evidence="12">
    <location>
        <begin position="201"/>
        <end position="528"/>
    </location>
</feature>
<keyword evidence="9" id="KW-0030">Aminoacyl-tRNA synthetase</keyword>
<evidence type="ECO:0000256" key="7">
    <source>
        <dbReference type="ARBA" id="ARBA00022840"/>
    </source>
</evidence>
<dbReference type="OrthoDB" id="21243at2759"/>
<dbReference type="CDD" id="cd00775">
    <property type="entry name" value="LysRS_core"/>
    <property type="match status" value="1"/>
</dbReference>
<dbReference type="GO" id="GO:0004824">
    <property type="term" value="F:lysine-tRNA ligase activity"/>
    <property type="evidence" value="ECO:0007669"/>
    <property type="project" value="UniProtKB-EC"/>
</dbReference>
<dbReference type="InterPro" id="IPR004365">
    <property type="entry name" value="NA-bd_OB_tRNA"/>
</dbReference>
<dbReference type="SUPFAM" id="SSF50249">
    <property type="entry name" value="Nucleic acid-binding proteins"/>
    <property type="match status" value="1"/>
</dbReference>
<dbReference type="AlphaFoldDB" id="A0A1X2HHQ8"/>
<dbReference type="InterPro" id="IPR018149">
    <property type="entry name" value="Lys-tRNA-synth_II_C"/>
</dbReference>
<dbReference type="GO" id="GO:0005739">
    <property type="term" value="C:mitochondrion"/>
    <property type="evidence" value="ECO:0007669"/>
    <property type="project" value="EnsemblFungi"/>
</dbReference>
<evidence type="ECO:0000313" key="13">
    <source>
        <dbReference type="EMBL" id="ORY98569.1"/>
    </source>
</evidence>
<dbReference type="Pfam" id="PF00152">
    <property type="entry name" value="tRNA-synt_2"/>
    <property type="match status" value="1"/>
</dbReference>
<comment type="subunit">
    <text evidence="3">Homodimer.</text>
</comment>
<dbReference type="PANTHER" id="PTHR42918:SF5">
    <property type="entry name" value="LYSINE--TRNA LIGASE, MITOCHONDRIAL"/>
    <property type="match status" value="1"/>
</dbReference>
<name>A0A1X2HHQ8_SYNRA</name>
<keyword evidence="14" id="KW-1185">Reference proteome</keyword>
<comment type="subcellular location">
    <subcellularLocation>
        <location evidence="1">Cytoplasm</location>
    </subcellularLocation>
</comment>
<comment type="similarity">
    <text evidence="2">Belongs to the class-II aminoacyl-tRNA synthetase family.</text>
</comment>
<evidence type="ECO:0000313" key="14">
    <source>
        <dbReference type="Proteomes" id="UP000242180"/>
    </source>
</evidence>
<keyword evidence="5" id="KW-0436">Ligase</keyword>
<dbReference type="NCBIfam" id="NF001756">
    <property type="entry name" value="PRK00484.1"/>
    <property type="match status" value="1"/>
</dbReference>
<proteinExistence type="inferred from homology"/>
<dbReference type="SUPFAM" id="SSF55681">
    <property type="entry name" value="Class II aaRS and biotin synthetases"/>
    <property type="match status" value="1"/>
</dbReference>
<reference evidence="13 14" key="1">
    <citation type="submission" date="2016-07" db="EMBL/GenBank/DDBJ databases">
        <title>Pervasive Adenine N6-methylation of Active Genes in Fungi.</title>
        <authorList>
            <consortium name="DOE Joint Genome Institute"/>
            <person name="Mondo S.J."/>
            <person name="Dannebaum R.O."/>
            <person name="Kuo R.C."/>
            <person name="Labutti K."/>
            <person name="Haridas S."/>
            <person name="Kuo A."/>
            <person name="Salamov A."/>
            <person name="Ahrendt S.R."/>
            <person name="Lipzen A."/>
            <person name="Sullivan W."/>
            <person name="Andreopoulos W.B."/>
            <person name="Clum A."/>
            <person name="Lindquist E."/>
            <person name="Daum C."/>
            <person name="Ramamoorthy G.K."/>
            <person name="Gryganskyi A."/>
            <person name="Culley D."/>
            <person name="Magnuson J.K."/>
            <person name="James T.Y."/>
            <person name="O'Malley M.A."/>
            <person name="Stajich J.E."/>
            <person name="Spatafora J.W."/>
            <person name="Visel A."/>
            <person name="Grigoriev I.V."/>
        </authorList>
    </citation>
    <scope>NUCLEOTIDE SEQUENCE [LARGE SCALE GENOMIC DNA]</scope>
    <source>
        <strain evidence="13 14">NRRL 2496</strain>
    </source>
</reference>
<dbReference type="PROSITE" id="PS50862">
    <property type="entry name" value="AA_TRNA_LIGASE_II"/>
    <property type="match status" value="1"/>
</dbReference>
<sequence length="532" mass="60061">MINKALQQSVRGVLTFSARASVRLPPRPFHYVPCCAQSTRSSASKRYPRFALDPQRHGPWVSVDNVFARGPLLDKGQKTAEIVTLTGRILTIRESSLKLFFYDIVQNGQVVQVVASRSLFEDKESFTETNRRLRRGDIVSFTGVVGKTKHGQVSLFPTREIQVLTPCLHDIPSRSGLKDPEKRFRHRHLDMLVNPEPVRILRTRAKIIQYIRRFLEDRGFLEVETPVLSANAGGANAKPFLTHANALDMDMQLRIAPELYLKQLVIGGLDRVYEIGKQFRNEGIDADHNPEFTTCEFYQAYGNLESLMTDTEDMLQGMVSSVLGTTSITCRTGDEVCFERPFMRINVMDHLERELGIPLDKVLRLPEEVATENLIAVCREQRVGLSGPLTIPRVLDKIISHYIEPLCVQPTFLYNPPVALSPLAKSSLDEKGREVAARFELFVGGKEIVNAYEELNNPEEQRVRFEQQMRERQQGDLEAPIPDVAFCEALEYGLPPTAGWGMGIDRVVQLLTGSTHIREVLAFPAMRPAPPR</sequence>
<dbReference type="InterPro" id="IPR006195">
    <property type="entry name" value="aa-tRNA-synth_II"/>
</dbReference>
<evidence type="ECO:0000256" key="6">
    <source>
        <dbReference type="ARBA" id="ARBA00022741"/>
    </source>
</evidence>
<dbReference type="EC" id="6.1.1.6" evidence="11"/>
<evidence type="ECO:0000256" key="10">
    <source>
        <dbReference type="ARBA" id="ARBA00048573"/>
    </source>
</evidence>
<comment type="catalytic activity">
    <reaction evidence="10 11">
        <text>tRNA(Lys) + L-lysine + ATP = L-lysyl-tRNA(Lys) + AMP + diphosphate</text>
        <dbReference type="Rhea" id="RHEA:20792"/>
        <dbReference type="Rhea" id="RHEA-COMP:9696"/>
        <dbReference type="Rhea" id="RHEA-COMP:9697"/>
        <dbReference type="ChEBI" id="CHEBI:30616"/>
        <dbReference type="ChEBI" id="CHEBI:32551"/>
        <dbReference type="ChEBI" id="CHEBI:33019"/>
        <dbReference type="ChEBI" id="CHEBI:78442"/>
        <dbReference type="ChEBI" id="CHEBI:78529"/>
        <dbReference type="ChEBI" id="CHEBI:456215"/>
        <dbReference type="EC" id="6.1.1.6"/>
    </reaction>
</comment>
<dbReference type="InterPro" id="IPR002313">
    <property type="entry name" value="Lys-tRNA-ligase_II"/>
</dbReference>
<dbReference type="PRINTS" id="PR00982">
    <property type="entry name" value="TRNASYNTHLYS"/>
</dbReference>
<organism evidence="13 14">
    <name type="scientific">Syncephalastrum racemosum</name>
    <name type="common">Filamentous fungus</name>
    <dbReference type="NCBI Taxonomy" id="13706"/>
    <lineage>
        <taxon>Eukaryota</taxon>
        <taxon>Fungi</taxon>
        <taxon>Fungi incertae sedis</taxon>
        <taxon>Mucoromycota</taxon>
        <taxon>Mucoromycotina</taxon>
        <taxon>Mucoromycetes</taxon>
        <taxon>Mucorales</taxon>
        <taxon>Syncephalastraceae</taxon>
        <taxon>Syncephalastrum</taxon>
    </lineage>
</organism>
<dbReference type="GO" id="GO:0005524">
    <property type="term" value="F:ATP binding"/>
    <property type="evidence" value="ECO:0007669"/>
    <property type="project" value="UniProtKB-KW"/>
</dbReference>
<dbReference type="EMBL" id="MCGN01000003">
    <property type="protein sequence ID" value="ORY98569.1"/>
    <property type="molecule type" value="Genomic_DNA"/>
</dbReference>
<dbReference type="Pfam" id="PF01336">
    <property type="entry name" value="tRNA_anti-codon"/>
    <property type="match status" value="1"/>
</dbReference>
<evidence type="ECO:0000256" key="4">
    <source>
        <dbReference type="ARBA" id="ARBA00022490"/>
    </source>
</evidence>
<dbReference type="GO" id="GO:0000049">
    <property type="term" value="F:tRNA binding"/>
    <property type="evidence" value="ECO:0007669"/>
    <property type="project" value="TreeGrafter"/>
</dbReference>
<evidence type="ECO:0000256" key="3">
    <source>
        <dbReference type="ARBA" id="ARBA00011738"/>
    </source>
</evidence>
<evidence type="ECO:0000256" key="1">
    <source>
        <dbReference type="ARBA" id="ARBA00004496"/>
    </source>
</evidence>
<dbReference type="GO" id="GO:0008033">
    <property type="term" value="P:tRNA processing"/>
    <property type="evidence" value="ECO:0007669"/>
    <property type="project" value="EnsemblFungi"/>
</dbReference>
<evidence type="ECO:0000256" key="9">
    <source>
        <dbReference type="ARBA" id="ARBA00023146"/>
    </source>
</evidence>
<dbReference type="Gene3D" id="3.30.930.10">
    <property type="entry name" value="Bira Bifunctional Protein, Domain 2"/>
    <property type="match status" value="1"/>
</dbReference>
<dbReference type="GO" id="GO:0070154">
    <property type="term" value="P:mitochondrial lysyl-tRNA aminoacylation"/>
    <property type="evidence" value="ECO:0007669"/>
    <property type="project" value="EnsemblFungi"/>
</dbReference>
<dbReference type="STRING" id="13706.A0A1X2HHQ8"/>
<protein>
    <recommendedName>
        <fullName evidence="11">Lysine--tRNA ligase</fullName>
        <ecNumber evidence="11">6.1.1.6</ecNumber>
    </recommendedName>
    <alternativeName>
        <fullName evidence="11">Lysyl-tRNA synthetase</fullName>
    </alternativeName>
</protein>
<dbReference type="HAMAP" id="MF_00252">
    <property type="entry name" value="Lys_tRNA_synth_class2"/>
    <property type="match status" value="1"/>
</dbReference>
<evidence type="ECO:0000259" key="12">
    <source>
        <dbReference type="PROSITE" id="PS50862"/>
    </source>
</evidence>
<evidence type="ECO:0000256" key="8">
    <source>
        <dbReference type="ARBA" id="ARBA00022917"/>
    </source>
</evidence>
<accession>A0A1X2HHQ8</accession>
<keyword evidence="6" id="KW-0547">Nucleotide-binding</keyword>
<dbReference type="InterPro" id="IPR004364">
    <property type="entry name" value="Aa-tRNA-synt_II"/>
</dbReference>
<evidence type="ECO:0000256" key="2">
    <source>
        <dbReference type="ARBA" id="ARBA00008226"/>
    </source>
</evidence>
<dbReference type="PANTHER" id="PTHR42918">
    <property type="entry name" value="LYSYL-TRNA SYNTHETASE"/>
    <property type="match status" value="1"/>
</dbReference>
<dbReference type="InParanoid" id="A0A1X2HHQ8"/>
<gene>
    <name evidence="13" type="ORF">BCR43DRAFT_487756</name>
</gene>
<evidence type="ECO:0000256" key="11">
    <source>
        <dbReference type="RuleBase" id="RU003748"/>
    </source>
</evidence>
<dbReference type="GO" id="GO:0005829">
    <property type="term" value="C:cytosol"/>
    <property type="evidence" value="ECO:0007669"/>
    <property type="project" value="TreeGrafter"/>
</dbReference>
<dbReference type="CDD" id="cd04322">
    <property type="entry name" value="LysRS_N"/>
    <property type="match status" value="1"/>
</dbReference>
<evidence type="ECO:0000256" key="5">
    <source>
        <dbReference type="ARBA" id="ARBA00022598"/>
    </source>
</evidence>
<keyword evidence="8" id="KW-0648">Protein biosynthesis</keyword>
<dbReference type="Gene3D" id="2.40.50.140">
    <property type="entry name" value="Nucleic acid-binding proteins"/>
    <property type="match status" value="1"/>
</dbReference>
<dbReference type="Proteomes" id="UP000242180">
    <property type="component" value="Unassembled WGS sequence"/>
</dbReference>